<name>A0A8H3F0W5_9LECA</name>
<dbReference type="Proteomes" id="UP000664169">
    <property type="component" value="Unassembled WGS sequence"/>
</dbReference>
<dbReference type="InterPro" id="IPR053206">
    <property type="entry name" value="Dimeric_xanthone_biosynth"/>
</dbReference>
<evidence type="ECO:0000259" key="1">
    <source>
        <dbReference type="Pfam" id="PF01814"/>
    </source>
</evidence>
<evidence type="ECO:0000313" key="2">
    <source>
        <dbReference type="EMBL" id="CAF9916171.1"/>
    </source>
</evidence>
<accession>A0A8H3F0W5</accession>
<dbReference type="CDD" id="cd12108">
    <property type="entry name" value="Hr-like"/>
    <property type="match status" value="1"/>
</dbReference>
<dbReference type="PANTHER" id="PTHR38048:SF2">
    <property type="entry name" value="HEMERYTHRIN-LIKE DOMAIN-CONTAINING PROTEIN"/>
    <property type="match status" value="1"/>
</dbReference>
<dbReference type="Pfam" id="PF01814">
    <property type="entry name" value="Hemerythrin"/>
    <property type="match status" value="1"/>
</dbReference>
<dbReference type="AlphaFoldDB" id="A0A8H3F0W5"/>
<evidence type="ECO:0000313" key="3">
    <source>
        <dbReference type="Proteomes" id="UP000664169"/>
    </source>
</evidence>
<dbReference type="InterPro" id="IPR012312">
    <property type="entry name" value="Hemerythrin-like"/>
</dbReference>
<protein>
    <recommendedName>
        <fullName evidence="1">Hemerythrin-like domain-containing protein</fullName>
    </recommendedName>
</protein>
<sequence>MSVITQVRLDLGCLQPTSVSKLTTGKDDFATYAAQDMALVHNTLVRCWNSIYKQAPHVVEKDYPDFIVYALTWHRIVEIHHDGEEQDLYPKMEKFMAKPGFFSAAVDEHKAFHDGLDRYKAYLVESKAKPSEFSGKKLVEIMDSFGEALFTHLNAEPTLLLTIQGFDDVALRKIWDDHVKMVLGGASPITEIPIVWVNCDSTFEDGKWAHFPPMPAPVKFVMRHVAARWHNQYWRFGSTTYGGQPQVPLALREGYGK</sequence>
<dbReference type="PANTHER" id="PTHR38048">
    <property type="entry name" value="EXPRESSED PROTEIN"/>
    <property type="match status" value="1"/>
</dbReference>
<reference evidence="2" key="1">
    <citation type="submission" date="2021-03" db="EMBL/GenBank/DDBJ databases">
        <authorList>
            <person name="Tagirdzhanova G."/>
        </authorList>
    </citation>
    <scope>NUCLEOTIDE SEQUENCE</scope>
</reference>
<comment type="caution">
    <text evidence="2">The sequence shown here is derived from an EMBL/GenBank/DDBJ whole genome shotgun (WGS) entry which is preliminary data.</text>
</comment>
<gene>
    <name evidence="2" type="ORF">GOMPHAMPRED_000917</name>
</gene>
<keyword evidence="3" id="KW-1185">Reference proteome</keyword>
<organism evidence="2 3">
    <name type="scientific">Gomphillus americanus</name>
    <dbReference type="NCBI Taxonomy" id="1940652"/>
    <lineage>
        <taxon>Eukaryota</taxon>
        <taxon>Fungi</taxon>
        <taxon>Dikarya</taxon>
        <taxon>Ascomycota</taxon>
        <taxon>Pezizomycotina</taxon>
        <taxon>Lecanoromycetes</taxon>
        <taxon>OSLEUM clade</taxon>
        <taxon>Ostropomycetidae</taxon>
        <taxon>Ostropales</taxon>
        <taxon>Graphidaceae</taxon>
        <taxon>Gomphilloideae</taxon>
        <taxon>Gomphillus</taxon>
    </lineage>
</organism>
<dbReference type="OrthoDB" id="58416at2759"/>
<proteinExistence type="predicted"/>
<dbReference type="EMBL" id="CAJPDQ010000011">
    <property type="protein sequence ID" value="CAF9916171.1"/>
    <property type="molecule type" value="Genomic_DNA"/>
</dbReference>
<dbReference type="Gene3D" id="1.20.120.520">
    <property type="entry name" value="nmb1532 protein domain like"/>
    <property type="match status" value="1"/>
</dbReference>
<feature type="domain" description="Hemerythrin-like" evidence="1">
    <location>
        <begin position="70"/>
        <end position="157"/>
    </location>
</feature>